<dbReference type="OrthoDB" id="2568468at2"/>
<keyword evidence="2" id="KW-1185">Reference proteome</keyword>
<protein>
    <submittedName>
        <fullName evidence="1">Uncharacterized protein</fullName>
    </submittedName>
</protein>
<evidence type="ECO:0000313" key="1">
    <source>
        <dbReference type="EMBL" id="ASA22755.1"/>
    </source>
</evidence>
<name>A0A2Z2KFI6_9BACL</name>
<dbReference type="Proteomes" id="UP000249890">
    <property type="component" value="Chromosome"/>
</dbReference>
<sequence>MIEITEDIELKLLLGKPILVDGIFVHSPLLKTVIFHGYESYNHALSSLLFDKNRFPDLKDLEQSNTDLMIYFFQKDDVFRESLKLGSRIIFGKDIVLDVVENERYFRIGKQFVSENTINSIQKVVRFANKVPDKTEEEEFNPANSKAEEFIKKIMGDRAKKPKKKPINNLHSLISGLAWKSNNLSILDIEKLTIYQFYDGYYRLENIDHYNNIMMGIYSGNIDSTKIKIQENTWTKIIT</sequence>
<dbReference type="KEGG" id="pdh:B9T62_19300"/>
<dbReference type="RefSeq" id="WP_087916753.1">
    <property type="nucleotide sequence ID" value="NZ_CP021780.1"/>
</dbReference>
<gene>
    <name evidence="1" type="ORF">B9T62_19300</name>
</gene>
<dbReference type="AlphaFoldDB" id="A0A2Z2KFI6"/>
<organism evidence="1 2">
    <name type="scientific">Paenibacillus donghaensis</name>
    <dbReference type="NCBI Taxonomy" id="414771"/>
    <lineage>
        <taxon>Bacteria</taxon>
        <taxon>Bacillati</taxon>
        <taxon>Bacillota</taxon>
        <taxon>Bacilli</taxon>
        <taxon>Bacillales</taxon>
        <taxon>Paenibacillaceae</taxon>
        <taxon>Paenibacillus</taxon>
    </lineage>
</organism>
<accession>A0A2Z2KFI6</accession>
<reference evidence="1 2" key="1">
    <citation type="submission" date="2017-06" db="EMBL/GenBank/DDBJ databases">
        <title>Complete genome sequence of Paenibacillus donghaensis KCTC 13049T isolated from East Sea sediment, South Korea.</title>
        <authorList>
            <person name="Jung B.K."/>
            <person name="Hong S.-J."/>
            <person name="Shin J.-H."/>
        </authorList>
    </citation>
    <scope>NUCLEOTIDE SEQUENCE [LARGE SCALE GENOMIC DNA]</scope>
    <source>
        <strain evidence="1 2">KCTC 13049</strain>
    </source>
</reference>
<evidence type="ECO:0000313" key="2">
    <source>
        <dbReference type="Proteomes" id="UP000249890"/>
    </source>
</evidence>
<proteinExistence type="predicted"/>
<dbReference type="EMBL" id="CP021780">
    <property type="protein sequence ID" value="ASA22755.1"/>
    <property type="molecule type" value="Genomic_DNA"/>
</dbReference>